<comment type="caution">
    <text evidence="8">The sequence shown here is derived from an EMBL/GenBank/DDBJ whole genome shotgun (WGS) entry which is preliminary data.</text>
</comment>
<evidence type="ECO:0000256" key="2">
    <source>
        <dbReference type="ARBA" id="ARBA00012180"/>
    </source>
</evidence>
<dbReference type="PANTHER" id="PTHR10642">
    <property type="entry name" value="RIBONUCLEASE H1"/>
    <property type="match status" value="1"/>
</dbReference>
<dbReference type="PROSITE" id="PS50879">
    <property type="entry name" value="RNASE_H_1"/>
    <property type="match status" value="1"/>
</dbReference>
<evidence type="ECO:0000256" key="3">
    <source>
        <dbReference type="ARBA" id="ARBA00022722"/>
    </source>
</evidence>
<evidence type="ECO:0000313" key="9">
    <source>
        <dbReference type="Proteomes" id="UP000708208"/>
    </source>
</evidence>
<reference evidence="8" key="1">
    <citation type="submission" date="2021-06" db="EMBL/GenBank/DDBJ databases">
        <authorList>
            <person name="Hodson N. C."/>
            <person name="Mongue J. A."/>
            <person name="Jaron S. K."/>
        </authorList>
    </citation>
    <scope>NUCLEOTIDE SEQUENCE</scope>
</reference>
<evidence type="ECO:0000256" key="6">
    <source>
        <dbReference type="ARBA" id="ARBA00022801"/>
    </source>
</evidence>
<protein>
    <recommendedName>
        <fullName evidence="2">ribonuclease H</fullName>
        <ecNumber evidence="2">3.1.26.4</ecNumber>
    </recommendedName>
</protein>
<evidence type="ECO:0000256" key="5">
    <source>
        <dbReference type="ARBA" id="ARBA00022759"/>
    </source>
</evidence>
<dbReference type="EC" id="3.1.26.4" evidence="2"/>
<dbReference type="GO" id="GO:0003676">
    <property type="term" value="F:nucleic acid binding"/>
    <property type="evidence" value="ECO:0007669"/>
    <property type="project" value="InterPro"/>
</dbReference>
<dbReference type="Pfam" id="PF00075">
    <property type="entry name" value="RNase_H"/>
    <property type="match status" value="1"/>
</dbReference>
<dbReference type="EMBL" id="CAJVCH010526722">
    <property type="protein sequence ID" value="CAG7822551.1"/>
    <property type="molecule type" value="Genomic_DNA"/>
</dbReference>
<dbReference type="OrthoDB" id="407198at2759"/>
<keyword evidence="9" id="KW-1185">Reference proteome</keyword>
<dbReference type="PANTHER" id="PTHR10642:SF26">
    <property type="entry name" value="RIBONUCLEASE H1"/>
    <property type="match status" value="1"/>
</dbReference>
<dbReference type="InterPro" id="IPR050092">
    <property type="entry name" value="RNase_H"/>
</dbReference>
<keyword evidence="5" id="KW-0255">Endonuclease</keyword>
<dbReference type="CDD" id="cd09280">
    <property type="entry name" value="RNase_HI_eukaryote_like"/>
    <property type="match status" value="1"/>
</dbReference>
<feature type="domain" description="RNase H type-1" evidence="7">
    <location>
        <begin position="9"/>
        <end position="155"/>
    </location>
</feature>
<name>A0A8J2PPM7_9HEXA</name>
<accession>A0A8J2PPM7</accession>
<dbReference type="Proteomes" id="UP000708208">
    <property type="component" value="Unassembled WGS sequence"/>
</dbReference>
<dbReference type="AlphaFoldDB" id="A0A8J2PPM7"/>
<dbReference type="GO" id="GO:0043137">
    <property type="term" value="P:DNA replication, removal of RNA primer"/>
    <property type="evidence" value="ECO:0007669"/>
    <property type="project" value="TreeGrafter"/>
</dbReference>
<evidence type="ECO:0000256" key="1">
    <source>
        <dbReference type="ARBA" id="ARBA00000077"/>
    </source>
</evidence>
<sequence>MSEIFYRNEEGYIICWTDGSCSRNGHDGATAGIGVYFGEQHPWNISKALDSCIKQTSNRAEIWAAIEAIRKIREKGVYYVEIRSDSNFLVKGMTVWIHKWDKNGWRQSSPEFPIETENDFRQLKKEVDTVCNVKFVYIPREDNKQADALAKAGMMSRV</sequence>
<evidence type="ECO:0000313" key="8">
    <source>
        <dbReference type="EMBL" id="CAG7822551.1"/>
    </source>
</evidence>
<gene>
    <name evidence="8" type="ORF">AFUS01_LOCUS32817</name>
</gene>
<evidence type="ECO:0000256" key="4">
    <source>
        <dbReference type="ARBA" id="ARBA00022723"/>
    </source>
</evidence>
<dbReference type="GO" id="GO:0004523">
    <property type="term" value="F:RNA-DNA hybrid ribonuclease activity"/>
    <property type="evidence" value="ECO:0007669"/>
    <property type="project" value="UniProtKB-EC"/>
</dbReference>
<keyword evidence="4" id="KW-0479">Metal-binding</keyword>
<organism evidence="8 9">
    <name type="scientific">Allacma fusca</name>
    <dbReference type="NCBI Taxonomy" id="39272"/>
    <lineage>
        <taxon>Eukaryota</taxon>
        <taxon>Metazoa</taxon>
        <taxon>Ecdysozoa</taxon>
        <taxon>Arthropoda</taxon>
        <taxon>Hexapoda</taxon>
        <taxon>Collembola</taxon>
        <taxon>Symphypleona</taxon>
        <taxon>Sminthuridae</taxon>
        <taxon>Allacma</taxon>
    </lineage>
</organism>
<evidence type="ECO:0000259" key="7">
    <source>
        <dbReference type="PROSITE" id="PS50879"/>
    </source>
</evidence>
<proteinExistence type="predicted"/>
<comment type="catalytic activity">
    <reaction evidence="1">
        <text>Endonucleolytic cleavage to 5'-phosphomonoester.</text>
        <dbReference type="EC" id="3.1.26.4"/>
    </reaction>
</comment>
<keyword evidence="3" id="KW-0540">Nuclease</keyword>
<dbReference type="GO" id="GO:0046872">
    <property type="term" value="F:metal ion binding"/>
    <property type="evidence" value="ECO:0007669"/>
    <property type="project" value="UniProtKB-KW"/>
</dbReference>
<keyword evidence="6" id="KW-0378">Hydrolase</keyword>
<dbReference type="InterPro" id="IPR002156">
    <property type="entry name" value="RNaseH_domain"/>
</dbReference>